<dbReference type="Proteomes" id="UP000195569">
    <property type="component" value="Unassembled WGS sequence"/>
</dbReference>
<dbReference type="PANTHER" id="PTHR33711">
    <property type="entry name" value="DIOXYGENASE, PUTATIVE (AFU_ORTHOLOGUE AFUA_2G02910)-RELATED"/>
    <property type="match status" value="1"/>
</dbReference>
<dbReference type="InterPro" id="IPR050770">
    <property type="entry name" value="Intradiol_RC_Dioxygenase"/>
</dbReference>
<dbReference type="Pfam" id="PF00775">
    <property type="entry name" value="Dioxygenase_C"/>
    <property type="match status" value="1"/>
</dbReference>
<evidence type="ECO:0000313" key="6">
    <source>
        <dbReference type="Proteomes" id="UP000195569"/>
    </source>
</evidence>
<evidence type="ECO:0000256" key="3">
    <source>
        <dbReference type="ARBA" id="ARBA00023002"/>
    </source>
</evidence>
<keyword evidence="6" id="KW-1185">Reference proteome</keyword>
<dbReference type="Gene3D" id="2.60.130.10">
    <property type="entry name" value="Aromatic compound dioxygenase"/>
    <property type="match status" value="1"/>
</dbReference>
<dbReference type="AlphaFoldDB" id="A0A1N7SL74"/>
<protein>
    <submittedName>
        <fullName evidence="5">Protocatechuate 3,4-dioxygenase</fullName>
        <ecNumber evidence="5">1.13.11.3</ecNumber>
    </submittedName>
</protein>
<dbReference type="EMBL" id="CYGY02000063">
    <property type="protein sequence ID" value="SIT48128.1"/>
    <property type="molecule type" value="Genomic_DNA"/>
</dbReference>
<dbReference type="SUPFAM" id="SSF49482">
    <property type="entry name" value="Aromatic compound dioxygenase"/>
    <property type="match status" value="1"/>
</dbReference>
<evidence type="ECO:0000313" key="5">
    <source>
        <dbReference type="EMBL" id="SIT48128.1"/>
    </source>
</evidence>
<dbReference type="GO" id="GO:0008199">
    <property type="term" value="F:ferric iron binding"/>
    <property type="evidence" value="ECO:0007669"/>
    <property type="project" value="InterPro"/>
</dbReference>
<evidence type="ECO:0000256" key="1">
    <source>
        <dbReference type="ARBA" id="ARBA00007825"/>
    </source>
</evidence>
<proteinExistence type="inferred from homology"/>
<comment type="caution">
    <text evidence="5">The sequence shown here is derived from an EMBL/GenBank/DDBJ whole genome shotgun (WGS) entry which is preliminary data.</text>
</comment>
<dbReference type="InterPro" id="IPR000627">
    <property type="entry name" value="Intradiol_dOase_C"/>
</dbReference>
<keyword evidence="2" id="KW-0223">Dioxygenase</keyword>
<dbReference type="InterPro" id="IPR015889">
    <property type="entry name" value="Intradiol_dOase_core"/>
</dbReference>
<dbReference type="PANTHER" id="PTHR33711:SF11">
    <property type="entry name" value="DIOXYGENASE"/>
    <property type="match status" value="1"/>
</dbReference>
<name>A0A1N7SL74_9BURK</name>
<sequence>MPRCAQCRADNVAANGASARKARIAHDADTKCESGTARFSSQVCCSAVHVAAVGPRTCVWAARRSFSYARCTDEHEPTRQQTAGPFFLPHSPQRASLLEPGIKGTKIVLTGRVYSTQCSAVPGALLDFWHANDAGEYDVEGFRLRGHQFADGEGRYRLETIVPGLYPGRTRHIHVTVRPPNGPILTTQLYFPGEQRNARDSLFDRRLLMTIDNDGELKAAPV</sequence>
<keyword evidence="3 5" id="KW-0560">Oxidoreductase</keyword>
<organism evidence="5 6">
    <name type="scientific">Paraburkholderia piptadeniae</name>
    <dbReference type="NCBI Taxonomy" id="1701573"/>
    <lineage>
        <taxon>Bacteria</taxon>
        <taxon>Pseudomonadati</taxon>
        <taxon>Pseudomonadota</taxon>
        <taxon>Betaproteobacteria</taxon>
        <taxon>Burkholderiales</taxon>
        <taxon>Burkholderiaceae</taxon>
        <taxon>Paraburkholderia</taxon>
    </lineage>
</organism>
<gene>
    <name evidence="5" type="ORF">BN2476_630008</name>
</gene>
<comment type="similarity">
    <text evidence="1">Belongs to the intradiol ring-cleavage dioxygenase family.</text>
</comment>
<reference evidence="5" key="1">
    <citation type="submission" date="2016-12" db="EMBL/GenBank/DDBJ databases">
        <authorList>
            <person name="Moulin L."/>
        </authorList>
    </citation>
    <scope>NUCLEOTIDE SEQUENCE [LARGE SCALE GENOMIC DNA]</scope>
    <source>
        <strain evidence="5">STM 7183</strain>
    </source>
</reference>
<dbReference type="CDD" id="cd00421">
    <property type="entry name" value="intradiol_dioxygenase"/>
    <property type="match status" value="1"/>
</dbReference>
<accession>A0A1N7SL74</accession>
<dbReference type="GO" id="GO:0018578">
    <property type="term" value="F:protocatechuate 3,4-dioxygenase activity"/>
    <property type="evidence" value="ECO:0007669"/>
    <property type="project" value="UniProtKB-EC"/>
</dbReference>
<dbReference type="EC" id="1.13.11.3" evidence="5"/>
<feature type="domain" description="Intradiol ring-cleavage dioxygenases" evidence="4">
    <location>
        <begin position="103"/>
        <end position="198"/>
    </location>
</feature>
<evidence type="ECO:0000256" key="2">
    <source>
        <dbReference type="ARBA" id="ARBA00022964"/>
    </source>
</evidence>
<evidence type="ECO:0000259" key="4">
    <source>
        <dbReference type="Pfam" id="PF00775"/>
    </source>
</evidence>